<dbReference type="InterPro" id="IPR039874">
    <property type="entry name" value="WAPL"/>
</dbReference>
<comment type="similarity">
    <text evidence="1">Belongs to the WAPL family.</text>
</comment>
<evidence type="ECO:0000313" key="4">
    <source>
        <dbReference type="EMBL" id="EAW14658.1"/>
    </source>
</evidence>
<gene>
    <name evidence="4" type="ORF">ACLA_000690</name>
</gene>
<feature type="region of interest" description="Disordered" evidence="2">
    <location>
        <begin position="103"/>
        <end position="133"/>
    </location>
</feature>
<dbReference type="OMA" id="NNKPKAC"/>
<feature type="domain" description="Wings apart-like protein C-terminal" evidence="3">
    <location>
        <begin position="271"/>
        <end position="610"/>
    </location>
</feature>
<dbReference type="KEGG" id="act:ACLA_000690"/>
<dbReference type="GeneID" id="4708395"/>
<dbReference type="InterPro" id="IPR011989">
    <property type="entry name" value="ARM-like"/>
</dbReference>
<dbReference type="eggNOG" id="ENOG502SFJA">
    <property type="taxonomic scope" value="Eukaryota"/>
</dbReference>
<evidence type="ECO:0000256" key="1">
    <source>
        <dbReference type="ARBA" id="ARBA00006854"/>
    </source>
</evidence>
<evidence type="ECO:0000256" key="2">
    <source>
        <dbReference type="SAM" id="MobiDB-lite"/>
    </source>
</evidence>
<feature type="compositionally biased region" description="Basic residues" evidence="2">
    <location>
        <begin position="7"/>
        <end position="21"/>
    </location>
</feature>
<dbReference type="RefSeq" id="XP_001276084.1">
    <property type="nucleotide sequence ID" value="XM_001276083.1"/>
</dbReference>
<keyword evidence="5" id="KW-1185">Reference proteome</keyword>
<protein>
    <recommendedName>
        <fullName evidence="3">Wings apart-like protein C-terminal domain-containing protein</fullName>
    </recommendedName>
</protein>
<dbReference type="Proteomes" id="UP000006701">
    <property type="component" value="Unassembled WGS sequence"/>
</dbReference>
<evidence type="ECO:0000313" key="5">
    <source>
        <dbReference type="Proteomes" id="UP000006701"/>
    </source>
</evidence>
<dbReference type="VEuPathDB" id="FungiDB:ACLA_000690"/>
<organism evidence="4 5">
    <name type="scientific">Aspergillus clavatus (strain ATCC 1007 / CBS 513.65 / DSM 816 / NCTC 3887 / NRRL 1 / QM 1276 / 107)</name>
    <dbReference type="NCBI Taxonomy" id="344612"/>
    <lineage>
        <taxon>Eukaryota</taxon>
        <taxon>Fungi</taxon>
        <taxon>Dikarya</taxon>
        <taxon>Ascomycota</taxon>
        <taxon>Pezizomycotina</taxon>
        <taxon>Eurotiomycetes</taxon>
        <taxon>Eurotiomycetidae</taxon>
        <taxon>Eurotiales</taxon>
        <taxon>Aspergillaceae</taxon>
        <taxon>Aspergillus</taxon>
        <taxon>Aspergillus subgen. Fumigati</taxon>
    </lineage>
</organism>
<dbReference type="OrthoDB" id="5976022at2759"/>
<reference evidence="4 5" key="1">
    <citation type="journal article" date="2008" name="PLoS Genet.">
        <title>Genomic islands in the pathogenic filamentous fungus Aspergillus fumigatus.</title>
        <authorList>
            <person name="Fedorova N.D."/>
            <person name="Khaldi N."/>
            <person name="Joardar V.S."/>
            <person name="Maiti R."/>
            <person name="Amedeo P."/>
            <person name="Anderson M.J."/>
            <person name="Crabtree J."/>
            <person name="Silva J.C."/>
            <person name="Badger J.H."/>
            <person name="Albarraq A."/>
            <person name="Angiuoli S."/>
            <person name="Bussey H."/>
            <person name="Bowyer P."/>
            <person name="Cotty P.J."/>
            <person name="Dyer P.S."/>
            <person name="Egan A."/>
            <person name="Galens K."/>
            <person name="Fraser-Liggett C.M."/>
            <person name="Haas B.J."/>
            <person name="Inman J.M."/>
            <person name="Kent R."/>
            <person name="Lemieux S."/>
            <person name="Malavazi I."/>
            <person name="Orvis J."/>
            <person name="Roemer T."/>
            <person name="Ronning C.M."/>
            <person name="Sundaram J.P."/>
            <person name="Sutton G."/>
            <person name="Turner G."/>
            <person name="Venter J.C."/>
            <person name="White O.R."/>
            <person name="Whitty B.R."/>
            <person name="Youngman P."/>
            <person name="Wolfe K.H."/>
            <person name="Goldman G.H."/>
            <person name="Wortman J.R."/>
            <person name="Jiang B."/>
            <person name="Denning D.W."/>
            <person name="Nierman W.C."/>
        </authorList>
    </citation>
    <scope>NUCLEOTIDE SEQUENCE [LARGE SCALE GENOMIC DNA]</scope>
    <source>
        <strain evidence="5">ATCC 1007 / CBS 513.65 / DSM 816 / NCTC 3887 / NRRL 1</strain>
    </source>
</reference>
<dbReference type="PANTHER" id="PTHR22100">
    <property type="entry name" value="WINGS APART-LIKE PROTEIN HOMOLOG"/>
    <property type="match status" value="1"/>
</dbReference>
<evidence type="ECO:0000259" key="3">
    <source>
        <dbReference type="Pfam" id="PF07814"/>
    </source>
</evidence>
<dbReference type="HOGENOM" id="CLU_015709_1_0_1"/>
<name>A1C4P0_ASPCL</name>
<dbReference type="STRING" id="344612.A1C4P0"/>
<sequence>MPSPQNPKRKEHAVINNKRRKFDTQQMKNSHDHGLDTNGPVGPLKPKTEKTKASNTNSALACAVIRSGSDKNFNEVHTVSPSSPDLHQSDIHPAVSAEVPIEESCEHHESDTLTGSSSHIGNTPNRKEVSSRRRLVDALSAMEHSGRGSLVNSETDGDTEACLLPQYASKKNLSAGTRPNIQSRRSAGWFAGDTASKSSISIPSGLGDSRITYARQRSFLNDAHILGGSQHQDTPNLPASYSNRGLRQLAHENSPNITPQLGDDIGGDGPVRGIHELRQAGENSRFQSVIDSIFEDIEDSCNSTSGKCSSFIQLCEKLLDPHLVRCFSEHDFHERLLRCMAGDLDYLSASFALCACRLSRVYDVVSQTLLTRHWSNVLNLSCLLILHVGSDRPLLSATLSAGVSRPIRQTVKNIQPRLSFVISGEDPHLIISPRSIALFSIQSCLTKFRDGASNIESMPAPLLKALVELLLQQKKGTMAAASLPPEEFRTLVLTLSILESYAILSKPDGHSQNYPSLRLLPQLHHFLRFNQCEKGRQLRTHYIRTILNFTNRDFYLSNEYSTPEMVGGLVEIAVSQIRDASEEELSGLDDSLSTSVLALGVLINLTEKSELARSMFLRPTSGSLSYIQLLLDIFFGMVHPLRNINQDIAIGYLSILLLTLCLSAEAVTQVRESQQNNGLTIISSTADEFLRYHQKIEPWSKTQERGNLGPMTRLEYIIRQVKQSTS</sequence>
<dbReference type="EMBL" id="DS027004">
    <property type="protein sequence ID" value="EAW14658.1"/>
    <property type="molecule type" value="Genomic_DNA"/>
</dbReference>
<proteinExistence type="inferred from homology"/>
<dbReference type="AlphaFoldDB" id="A1C4P0"/>
<feature type="region of interest" description="Disordered" evidence="2">
    <location>
        <begin position="1"/>
        <end position="57"/>
    </location>
</feature>
<dbReference type="Pfam" id="PF07814">
    <property type="entry name" value="WAPL"/>
    <property type="match status" value="1"/>
</dbReference>
<dbReference type="PANTHER" id="PTHR22100:SF13">
    <property type="entry name" value="WINGS APART-LIKE PROTEIN HOMOLOG"/>
    <property type="match status" value="1"/>
</dbReference>
<dbReference type="InterPro" id="IPR022771">
    <property type="entry name" value="WAPL_C"/>
</dbReference>
<accession>A1C4P0</accession>
<feature type="compositionally biased region" description="Polar residues" evidence="2">
    <location>
        <begin position="112"/>
        <end position="124"/>
    </location>
</feature>
<dbReference type="Gene3D" id="1.25.10.10">
    <property type="entry name" value="Leucine-rich Repeat Variant"/>
    <property type="match status" value="1"/>
</dbReference>